<keyword evidence="5" id="KW-0862">Zinc</keyword>
<dbReference type="PANTHER" id="PTHR46539:SF1">
    <property type="entry name" value="E3 UBIQUITIN-PROTEIN LIGASE ATL42"/>
    <property type="match status" value="1"/>
</dbReference>
<evidence type="ECO:0000256" key="9">
    <source>
        <dbReference type="SAM" id="Phobius"/>
    </source>
</evidence>
<dbReference type="UniPathway" id="UPA00143"/>
<evidence type="ECO:0000256" key="2">
    <source>
        <dbReference type="ARBA" id="ARBA00022692"/>
    </source>
</evidence>
<dbReference type="PROSITE" id="PS50089">
    <property type="entry name" value="ZF_RING_2"/>
    <property type="match status" value="1"/>
</dbReference>
<dbReference type="Proteomes" id="UP000504607">
    <property type="component" value="Chromosome 4"/>
</dbReference>
<feature type="domain" description="RING-type" evidence="10">
    <location>
        <begin position="63"/>
        <end position="105"/>
    </location>
</feature>
<evidence type="ECO:0000256" key="5">
    <source>
        <dbReference type="ARBA" id="ARBA00022833"/>
    </source>
</evidence>
<dbReference type="GO" id="GO:0008270">
    <property type="term" value="F:zinc ion binding"/>
    <property type="evidence" value="ECO:0007669"/>
    <property type="project" value="UniProtKB-KW"/>
</dbReference>
<organism evidence="11 12">
    <name type="scientific">Elaeis guineensis var. tenera</name>
    <name type="common">Oil palm</name>
    <dbReference type="NCBI Taxonomy" id="51953"/>
    <lineage>
        <taxon>Eukaryota</taxon>
        <taxon>Viridiplantae</taxon>
        <taxon>Streptophyta</taxon>
        <taxon>Embryophyta</taxon>
        <taxon>Tracheophyta</taxon>
        <taxon>Spermatophyta</taxon>
        <taxon>Magnoliopsida</taxon>
        <taxon>Liliopsida</taxon>
        <taxon>Arecaceae</taxon>
        <taxon>Arecoideae</taxon>
        <taxon>Cocoseae</taxon>
        <taxon>Elaeidinae</taxon>
        <taxon>Elaeis</taxon>
    </lineage>
</organism>
<dbReference type="InParanoid" id="A0A6I9QZY9"/>
<dbReference type="SUPFAM" id="SSF57850">
    <property type="entry name" value="RING/U-box"/>
    <property type="match status" value="1"/>
</dbReference>
<evidence type="ECO:0000256" key="4">
    <source>
        <dbReference type="ARBA" id="ARBA00022771"/>
    </source>
</evidence>
<dbReference type="KEGG" id="egu:105042610"/>
<evidence type="ECO:0000259" key="10">
    <source>
        <dbReference type="PROSITE" id="PS50089"/>
    </source>
</evidence>
<comment type="subcellular location">
    <subcellularLocation>
        <location evidence="1">Membrane</location>
    </subcellularLocation>
</comment>
<proteinExistence type="predicted"/>
<evidence type="ECO:0000256" key="7">
    <source>
        <dbReference type="ARBA" id="ARBA00023136"/>
    </source>
</evidence>
<dbReference type="Pfam" id="PF13639">
    <property type="entry name" value="zf-RING_2"/>
    <property type="match status" value="1"/>
</dbReference>
<evidence type="ECO:0000313" key="11">
    <source>
        <dbReference type="Proteomes" id="UP000504607"/>
    </source>
</evidence>
<evidence type="ECO:0000256" key="1">
    <source>
        <dbReference type="ARBA" id="ARBA00004370"/>
    </source>
</evidence>
<feature type="transmembrane region" description="Helical" evidence="9">
    <location>
        <begin position="6"/>
        <end position="31"/>
    </location>
</feature>
<protein>
    <submittedName>
        <fullName evidence="12">E3 ubiquitin-protein ligase ATL23-like</fullName>
    </submittedName>
</protein>
<dbReference type="RefSeq" id="XP_010918197.1">
    <property type="nucleotide sequence ID" value="XM_010919895.3"/>
</dbReference>
<keyword evidence="11" id="KW-1185">Reference proteome</keyword>
<dbReference type="PANTHER" id="PTHR46539">
    <property type="entry name" value="E3 UBIQUITIN-PROTEIN LIGASE ATL42"/>
    <property type="match status" value="1"/>
</dbReference>
<dbReference type="GO" id="GO:0016020">
    <property type="term" value="C:membrane"/>
    <property type="evidence" value="ECO:0007669"/>
    <property type="project" value="UniProtKB-SubCell"/>
</dbReference>
<dbReference type="InterPro" id="IPR013083">
    <property type="entry name" value="Znf_RING/FYVE/PHD"/>
</dbReference>
<keyword evidence="7 9" id="KW-0472">Membrane</keyword>
<dbReference type="OrthoDB" id="8062037at2759"/>
<evidence type="ECO:0000256" key="8">
    <source>
        <dbReference type="PROSITE-ProRule" id="PRU00175"/>
    </source>
</evidence>
<dbReference type="GO" id="GO:0016567">
    <property type="term" value="P:protein ubiquitination"/>
    <property type="evidence" value="ECO:0007669"/>
    <property type="project" value="UniProtKB-UniPathway"/>
</dbReference>
<accession>A0A6I9QZY9</accession>
<evidence type="ECO:0000313" key="12">
    <source>
        <dbReference type="RefSeq" id="XP_010918197.1"/>
    </source>
</evidence>
<reference evidence="12" key="1">
    <citation type="submission" date="2025-08" db="UniProtKB">
        <authorList>
            <consortium name="RefSeq"/>
        </authorList>
    </citation>
    <scope>IDENTIFICATION</scope>
</reference>
<keyword evidence="6 9" id="KW-1133">Transmembrane helix</keyword>
<sequence>MIDWFEVVFLGLMVLCAGIGVVFCVHLRLLLGDGVWEEVRGLTEEEVKELEEGKVGAADGAECAVCLEEMVEGEVARVLPGCRHAFHGPCVDNWLRLRSACPLCRARLLPLLSQPKSQLQLPSSSSSCFQC</sequence>
<dbReference type="Gene3D" id="3.30.40.10">
    <property type="entry name" value="Zinc/RING finger domain, C3HC4 (zinc finger)"/>
    <property type="match status" value="1"/>
</dbReference>
<keyword evidence="2 9" id="KW-0812">Transmembrane</keyword>
<gene>
    <name evidence="12" type="primary">LOC105042610</name>
</gene>
<evidence type="ECO:0000256" key="3">
    <source>
        <dbReference type="ARBA" id="ARBA00022723"/>
    </source>
</evidence>
<dbReference type="SMART" id="SM00184">
    <property type="entry name" value="RING"/>
    <property type="match status" value="1"/>
</dbReference>
<dbReference type="InterPro" id="IPR001841">
    <property type="entry name" value="Znf_RING"/>
</dbReference>
<dbReference type="GeneID" id="105042610"/>
<name>A0A6I9QZY9_ELAGV</name>
<keyword evidence="4 8" id="KW-0863">Zinc-finger</keyword>
<dbReference type="AlphaFoldDB" id="A0A6I9QZY9"/>
<evidence type="ECO:0000256" key="6">
    <source>
        <dbReference type="ARBA" id="ARBA00022989"/>
    </source>
</evidence>
<keyword evidence="3" id="KW-0479">Metal-binding</keyword>